<evidence type="ECO:0000259" key="14">
    <source>
        <dbReference type="PROSITE" id="PS50011"/>
    </source>
</evidence>
<dbReference type="Gene3D" id="1.25.10.10">
    <property type="entry name" value="Leucine-rich Repeat Variant"/>
    <property type="match status" value="1"/>
</dbReference>
<evidence type="ECO:0000256" key="9">
    <source>
        <dbReference type="ARBA" id="ARBA00023212"/>
    </source>
</evidence>
<evidence type="ECO:0000256" key="5">
    <source>
        <dbReference type="ARBA" id="ARBA00022679"/>
    </source>
</evidence>
<keyword evidence="7 15" id="KW-0418">Kinase</keyword>
<evidence type="ECO:0000256" key="6">
    <source>
        <dbReference type="ARBA" id="ARBA00022741"/>
    </source>
</evidence>
<reference evidence="15" key="1">
    <citation type="submission" date="2018-07" db="EMBL/GenBank/DDBJ databases">
        <authorList>
            <person name="Feng L."/>
            <person name="Yin H."/>
        </authorList>
    </citation>
    <scope>NUCLEOTIDE SEQUENCE</scope>
</reference>
<dbReference type="PROSITE" id="PS50011">
    <property type="entry name" value="PROTEIN_KINASE_DOM"/>
    <property type="match status" value="1"/>
</dbReference>
<dbReference type="InterPro" id="IPR000719">
    <property type="entry name" value="Prot_kinase_dom"/>
</dbReference>
<evidence type="ECO:0000256" key="11">
    <source>
        <dbReference type="ARBA" id="ARBA00048679"/>
    </source>
</evidence>
<organism evidence="15">
    <name type="scientific">Locusta migratoria</name>
    <name type="common">Migratory locust</name>
    <dbReference type="NCBI Taxonomy" id="7004"/>
    <lineage>
        <taxon>Eukaryota</taxon>
        <taxon>Metazoa</taxon>
        <taxon>Ecdysozoa</taxon>
        <taxon>Arthropoda</taxon>
        <taxon>Hexapoda</taxon>
        <taxon>Insecta</taxon>
        <taxon>Pterygota</taxon>
        <taxon>Neoptera</taxon>
        <taxon>Polyneoptera</taxon>
        <taxon>Orthoptera</taxon>
        <taxon>Caelifera</taxon>
        <taxon>Acrididea</taxon>
        <taxon>Acridomorpha</taxon>
        <taxon>Acridoidea</taxon>
        <taxon>Acrididae</taxon>
        <taxon>Oedipodinae</taxon>
        <taxon>Locusta</taxon>
    </lineage>
</organism>
<dbReference type="SMART" id="SM00220">
    <property type="entry name" value="S_TKc"/>
    <property type="match status" value="1"/>
</dbReference>
<dbReference type="GO" id="GO:0004674">
    <property type="term" value="F:protein serine/threonine kinase activity"/>
    <property type="evidence" value="ECO:0007669"/>
    <property type="project" value="UniProtKB-KW"/>
</dbReference>
<protein>
    <recommendedName>
        <fullName evidence="2">non-specific serine/threonine protein kinase</fullName>
        <ecNumber evidence="2">2.7.11.1</ecNumber>
    </recommendedName>
    <alternativeName>
        <fullName evidence="12">Fused homolog</fullName>
    </alternativeName>
</protein>
<dbReference type="GO" id="GO:0005524">
    <property type="term" value="F:ATP binding"/>
    <property type="evidence" value="ECO:0007669"/>
    <property type="project" value="UniProtKB-UniRule"/>
</dbReference>
<evidence type="ECO:0000256" key="2">
    <source>
        <dbReference type="ARBA" id="ARBA00012513"/>
    </source>
</evidence>
<dbReference type="FunFam" id="3.30.200.20:FF:000042">
    <property type="entry name" value="Aurora kinase A"/>
    <property type="match status" value="1"/>
</dbReference>
<keyword evidence="9" id="KW-0206">Cytoskeleton</keyword>
<keyword evidence="3" id="KW-0963">Cytoplasm</keyword>
<sequence>MDGYEVLGLIGEGSFGRVFKAKSRHKNEVVALKVIRKRGRPEKELRSLRQECEIQRHLNHPNIIRMLDSFETEDEIVVVTEYADKELSEILSKEGYLPEDRARKIACDLVSALYYLHSHRVLHRDLKPQNILIEGNGTAKLCDFGFARSMSAGTHVLTSIKGTPLYMAPELIEENPYDHNADLWSLGCIVYELVAGAPPFCTTSILHLIRLIRYEAVCWPGFVTPDCQSFLQGLLEKDPNKRLTWPQLLYHPFVKDGVHIKNKEDMTAPLTDPLTESQEAAKEIQRMDLATHGTGPSGLMSRMLQKAGEDYRQMTTTSLLAEVGGVKNTKLCNRSYMAANNKCEPNNVRNLSDPGVTMLHTSACNEDQMYATLTNWLGKVNITQGENNTLKETTCHTILDNKEAVQCLEPNSDSKMSYLVNDNKRSNSLPSKNRTLSVSALREERVPIENEEWLVFLQHSMEEVMDGDLESLLLESFLGMVMAPLRNPLASCRVVEYVACLLSLPFSLDDIGDDEIDTLEQIYADVRVIPNFVLASVLLARHRLSETVDSADVALELSADELQALEVVMTLLCRLAYAGKTELESQLCDAIALLGAVPLLQHLLQLSRRKVRLVADLIAILVRLLAQLPLHAPAVIADILQGVNLSALLTHTSPTIRCHTCLLLQLLGSHDSNTLQCHWNQGLRCVLEQLISDADGTVSQAAKATTCELQKLSFYTS</sequence>
<evidence type="ECO:0000256" key="7">
    <source>
        <dbReference type="ARBA" id="ARBA00022777"/>
    </source>
</evidence>
<evidence type="ECO:0000256" key="3">
    <source>
        <dbReference type="ARBA" id="ARBA00022490"/>
    </source>
</evidence>
<keyword evidence="5" id="KW-0808">Transferase</keyword>
<comment type="subcellular location">
    <subcellularLocation>
        <location evidence="1">Cytoplasm</location>
        <location evidence="1">Cytoskeleton</location>
    </subcellularLocation>
</comment>
<evidence type="ECO:0000256" key="12">
    <source>
        <dbReference type="ARBA" id="ARBA00075375"/>
    </source>
</evidence>
<name>A0A654JRL8_LOCMI</name>
<dbReference type="FunFam" id="1.10.510.10:FF:000292">
    <property type="entry name" value="Serine/threonine-protein kinase 36"/>
    <property type="match status" value="1"/>
</dbReference>
<comment type="catalytic activity">
    <reaction evidence="11">
        <text>L-seryl-[protein] + ATP = O-phospho-L-seryl-[protein] + ADP + H(+)</text>
        <dbReference type="Rhea" id="RHEA:17989"/>
        <dbReference type="Rhea" id="RHEA-COMP:9863"/>
        <dbReference type="Rhea" id="RHEA-COMP:11604"/>
        <dbReference type="ChEBI" id="CHEBI:15378"/>
        <dbReference type="ChEBI" id="CHEBI:29999"/>
        <dbReference type="ChEBI" id="CHEBI:30616"/>
        <dbReference type="ChEBI" id="CHEBI:83421"/>
        <dbReference type="ChEBI" id="CHEBI:456216"/>
        <dbReference type="EC" id="2.7.11.1"/>
    </reaction>
</comment>
<dbReference type="EMBL" id="MH704853">
    <property type="protein sequence ID" value="QBJ27802.1"/>
    <property type="molecule type" value="mRNA"/>
</dbReference>
<evidence type="ECO:0000313" key="15">
    <source>
        <dbReference type="EMBL" id="QBJ27802.1"/>
    </source>
</evidence>
<feature type="domain" description="Protein kinase" evidence="14">
    <location>
        <begin position="4"/>
        <end position="254"/>
    </location>
</feature>
<comment type="catalytic activity">
    <reaction evidence="10">
        <text>L-threonyl-[protein] + ATP = O-phospho-L-threonyl-[protein] + ADP + H(+)</text>
        <dbReference type="Rhea" id="RHEA:46608"/>
        <dbReference type="Rhea" id="RHEA-COMP:11060"/>
        <dbReference type="Rhea" id="RHEA-COMP:11605"/>
        <dbReference type="ChEBI" id="CHEBI:15378"/>
        <dbReference type="ChEBI" id="CHEBI:30013"/>
        <dbReference type="ChEBI" id="CHEBI:30616"/>
        <dbReference type="ChEBI" id="CHEBI:61977"/>
        <dbReference type="ChEBI" id="CHEBI:456216"/>
        <dbReference type="EC" id="2.7.11.1"/>
    </reaction>
</comment>
<evidence type="ECO:0000256" key="13">
    <source>
        <dbReference type="PROSITE-ProRule" id="PRU10141"/>
    </source>
</evidence>
<dbReference type="GO" id="GO:0007224">
    <property type="term" value="P:smoothened signaling pathway"/>
    <property type="evidence" value="ECO:0007669"/>
    <property type="project" value="TreeGrafter"/>
</dbReference>
<keyword evidence="4" id="KW-0723">Serine/threonine-protein kinase</keyword>
<evidence type="ECO:0000256" key="8">
    <source>
        <dbReference type="ARBA" id="ARBA00022840"/>
    </source>
</evidence>
<keyword evidence="6 13" id="KW-0547">Nucleotide-binding</keyword>
<accession>A0A654JRL8</accession>
<evidence type="ECO:0000256" key="4">
    <source>
        <dbReference type="ARBA" id="ARBA00022527"/>
    </source>
</evidence>
<dbReference type="Gene3D" id="1.10.510.10">
    <property type="entry name" value="Transferase(Phosphotransferase) domain 1"/>
    <property type="match status" value="1"/>
</dbReference>
<dbReference type="InterPro" id="IPR011009">
    <property type="entry name" value="Kinase-like_dom_sf"/>
</dbReference>
<evidence type="ECO:0000256" key="1">
    <source>
        <dbReference type="ARBA" id="ARBA00004245"/>
    </source>
</evidence>
<feature type="binding site" evidence="13">
    <location>
        <position position="37"/>
    </location>
    <ligand>
        <name>ATP</name>
        <dbReference type="ChEBI" id="CHEBI:30616"/>
    </ligand>
</feature>
<dbReference type="InterPro" id="IPR011989">
    <property type="entry name" value="ARM-like"/>
</dbReference>
<dbReference type="Pfam" id="PF00069">
    <property type="entry name" value="Pkinase"/>
    <property type="match status" value="1"/>
</dbReference>
<proteinExistence type="evidence at transcript level"/>
<dbReference type="AlphaFoldDB" id="A0A654JRL8"/>
<dbReference type="PROSITE" id="PS00107">
    <property type="entry name" value="PROTEIN_KINASE_ATP"/>
    <property type="match status" value="1"/>
</dbReference>
<dbReference type="EC" id="2.7.11.1" evidence="2"/>
<dbReference type="PANTHER" id="PTHR22983:SF6">
    <property type="entry name" value="SERINE_THREONINE-PROTEIN KINASE 36"/>
    <property type="match status" value="1"/>
</dbReference>
<keyword evidence="8 13" id="KW-0067">ATP-binding</keyword>
<dbReference type="CDD" id="cd14002">
    <property type="entry name" value="STKc_STK36"/>
    <property type="match status" value="1"/>
</dbReference>
<evidence type="ECO:0000256" key="10">
    <source>
        <dbReference type="ARBA" id="ARBA00047899"/>
    </source>
</evidence>
<dbReference type="InterPro" id="IPR008271">
    <property type="entry name" value="Ser/Thr_kinase_AS"/>
</dbReference>
<dbReference type="GO" id="GO:0005856">
    <property type="term" value="C:cytoskeleton"/>
    <property type="evidence" value="ECO:0007669"/>
    <property type="project" value="UniProtKB-SubCell"/>
</dbReference>
<dbReference type="PANTHER" id="PTHR22983">
    <property type="entry name" value="PROTEIN KINASE RELATED"/>
    <property type="match status" value="1"/>
</dbReference>
<dbReference type="GO" id="GO:0005737">
    <property type="term" value="C:cytoplasm"/>
    <property type="evidence" value="ECO:0007669"/>
    <property type="project" value="UniProtKB-ARBA"/>
</dbReference>
<dbReference type="InterPro" id="IPR017441">
    <property type="entry name" value="Protein_kinase_ATP_BS"/>
</dbReference>
<dbReference type="PROSITE" id="PS00108">
    <property type="entry name" value="PROTEIN_KINASE_ST"/>
    <property type="match status" value="1"/>
</dbReference>
<dbReference type="SUPFAM" id="SSF56112">
    <property type="entry name" value="Protein kinase-like (PK-like)"/>
    <property type="match status" value="1"/>
</dbReference>